<comment type="caution">
    <text evidence="2">The sequence shown here is derived from an EMBL/GenBank/DDBJ whole genome shotgun (WGS) entry which is preliminary data.</text>
</comment>
<feature type="region of interest" description="Disordered" evidence="1">
    <location>
        <begin position="37"/>
        <end position="59"/>
    </location>
</feature>
<dbReference type="Proteomes" id="UP001189429">
    <property type="component" value="Unassembled WGS sequence"/>
</dbReference>
<proteinExistence type="predicted"/>
<keyword evidence="3" id="KW-1185">Reference proteome</keyword>
<evidence type="ECO:0000313" key="2">
    <source>
        <dbReference type="EMBL" id="CAK0809876.1"/>
    </source>
</evidence>
<protein>
    <submittedName>
        <fullName evidence="2">Uncharacterized protein</fullName>
    </submittedName>
</protein>
<gene>
    <name evidence="2" type="ORF">PCOR1329_LOCUS15006</name>
</gene>
<evidence type="ECO:0000313" key="3">
    <source>
        <dbReference type="Proteomes" id="UP001189429"/>
    </source>
</evidence>
<feature type="non-terminal residue" evidence="2">
    <location>
        <position position="1"/>
    </location>
</feature>
<feature type="non-terminal residue" evidence="2">
    <location>
        <position position="75"/>
    </location>
</feature>
<accession>A0ABN9QX28</accession>
<organism evidence="2 3">
    <name type="scientific">Prorocentrum cordatum</name>
    <dbReference type="NCBI Taxonomy" id="2364126"/>
    <lineage>
        <taxon>Eukaryota</taxon>
        <taxon>Sar</taxon>
        <taxon>Alveolata</taxon>
        <taxon>Dinophyceae</taxon>
        <taxon>Prorocentrales</taxon>
        <taxon>Prorocentraceae</taxon>
        <taxon>Prorocentrum</taxon>
    </lineage>
</organism>
<sequence length="75" mass="7929">GLRGICAVLAETGKPRQPGQDAPIAGLGSEALERATAMRRPRGSVETQQRELPDARGPEIAPWAKQLAIVRTDAA</sequence>
<evidence type="ECO:0000256" key="1">
    <source>
        <dbReference type="SAM" id="MobiDB-lite"/>
    </source>
</evidence>
<dbReference type="EMBL" id="CAUYUJ010004508">
    <property type="protein sequence ID" value="CAK0809876.1"/>
    <property type="molecule type" value="Genomic_DNA"/>
</dbReference>
<name>A0ABN9QX28_9DINO</name>
<reference evidence="2" key="1">
    <citation type="submission" date="2023-10" db="EMBL/GenBank/DDBJ databases">
        <authorList>
            <person name="Chen Y."/>
            <person name="Shah S."/>
            <person name="Dougan E. K."/>
            <person name="Thang M."/>
            <person name="Chan C."/>
        </authorList>
    </citation>
    <scope>NUCLEOTIDE SEQUENCE [LARGE SCALE GENOMIC DNA]</scope>
</reference>
<feature type="compositionally biased region" description="Basic and acidic residues" evidence="1">
    <location>
        <begin position="48"/>
        <end position="57"/>
    </location>
</feature>